<reference evidence="2 3" key="1">
    <citation type="submission" date="2016-10" db="EMBL/GenBank/DDBJ databases">
        <authorList>
            <person name="de Groot N.N."/>
        </authorList>
    </citation>
    <scope>NUCLEOTIDE SEQUENCE [LARGE SCALE GENOMIC DNA]</scope>
    <source>
        <strain evidence="2 3">DSM 23421</strain>
    </source>
</reference>
<dbReference type="EMBL" id="FNAO01000007">
    <property type="protein sequence ID" value="SDE76793.1"/>
    <property type="molecule type" value="Genomic_DNA"/>
</dbReference>
<gene>
    <name evidence="2" type="ORF">SAMN05421636_107181</name>
</gene>
<dbReference type="STRING" id="641691.SAMN05421636_107181"/>
<dbReference type="Proteomes" id="UP000199109">
    <property type="component" value="Unassembled WGS sequence"/>
</dbReference>
<keyword evidence="1" id="KW-0812">Transmembrane</keyword>
<keyword evidence="1" id="KW-1133">Transmembrane helix</keyword>
<sequence length="127" mass="14700">MIYLLLIILTVLSCILFEYSKVPNTLKALKAAYALQFKVMSDKSIFDEVKQKMLLSQISKQLVLLAKLIFGIFLFVAPFLCLFILQRFWPSLNTDILTTWYGILIPVVTAALYILLKRNYGKLFDKR</sequence>
<name>A0A1G7FLN6_9FLAO</name>
<accession>A0A1G7FLN6</accession>
<evidence type="ECO:0000256" key="1">
    <source>
        <dbReference type="SAM" id="Phobius"/>
    </source>
</evidence>
<keyword evidence="3" id="KW-1185">Reference proteome</keyword>
<keyword evidence="1" id="KW-0472">Membrane</keyword>
<feature type="transmembrane region" description="Helical" evidence="1">
    <location>
        <begin position="62"/>
        <end position="85"/>
    </location>
</feature>
<protein>
    <submittedName>
        <fullName evidence="2">Uncharacterized protein</fullName>
    </submittedName>
</protein>
<evidence type="ECO:0000313" key="3">
    <source>
        <dbReference type="Proteomes" id="UP000199109"/>
    </source>
</evidence>
<evidence type="ECO:0000313" key="2">
    <source>
        <dbReference type="EMBL" id="SDE76793.1"/>
    </source>
</evidence>
<organism evidence="2 3">
    <name type="scientific">Pricia antarctica</name>
    <dbReference type="NCBI Taxonomy" id="641691"/>
    <lineage>
        <taxon>Bacteria</taxon>
        <taxon>Pseudomonadati</taxon>
        <taxon>Bacteroidota</taxon>
        <taxon>Flavobacteriia</taxon>
        <taxon>Flavobacteriales</taxon>
        <taxon>Flavobacteriaceae</taxon>
        <taxon>Pricia</taxon>
    </lineage>
</organism>
<feature type="transmembrane region" description="Helical" evidence="1">
    <location>
        <begin position="97"/>
        <end position="116"/>
    </location>
</feature>
<proteinExistence type="predicted"/>
<dbReference type="AlphaFoldDB" id="A0A1G7FLN6"/>